<dbReference type="Pfam" id="PF13966">
    <property type="entry name" value="zf-RVT"/>
    <property type="match status" value="1"/>
</dbReference>
<evidence type="ECO:0000313" key="3">
    <source>
        <dbReference type="Proteomes" id="UP000826656"/>
    </source>
</evidence>
<reference evidence="2 3" key="1">
    <citation type="journal article" date="2021" name="bioRxiv">
        <title>Chromosome-scale and haplotype-resolved genome assembly of a tetraploid potato cultivar.</title>
        <authorList>
            <person name="Sun H."/>
            <person name="Jiao W.-B."/>
            <person name="Krause K."/>
            <person name="Campoy J.A."/>
            <person name="Goel M."/>
            <person name="Folz-Donahue K."/>
            <person name="Kukat C."/>
            <person name="Huettel B."/>
            <person name="Schneeberger K."/>
        </authorList>
    </citation>
    <scope>NUCLEOTIDE SEQUENCE [LARGE SCALE GENOMIC DNA]</scope>
    <source>
        <strain evidence="2">SolTubOtavaFocal</strain>
        <tissue evidence="2">Leaves</tissue>
    </source>
</reference>
<comment type="caution">
    <text evidence="2">The sequence shown here is derived from an EMBL/GenBank/DDBJ whole genome shotgun (WGS) entry which is preliminary data.</text>
</comment>
<protein>
    <recommendedName>
        <fullName evidence="1">Reverse transcriptase zinc-binding domain-containing protein</fullName>
    </recommendedName>
</protein>
<feature type="domain" description="Reverse transcriptase zinc-binding" evidence="1">
    <location>
        <begin position="17"/>
        <end position="54"/>
    </location>
</feature>
<dbReference type="EMBL" id="JAIVGD010000005">
    <property type="protein sequence ID" value="KAH0773292.1"/>
    <property type="molecule type" value="Genomic_DNA"/>
</dbReference>
<evidence type="ECO:0000259" key="1">
    <source>
        <dbReference type="Pfam" id="PF13966"/>
    </source>
</evidence>
<accession>A0ABQ7VXR2</accession>
<proteinExistence type="predicted"/>
<sequence>MEVYSSSRHTWEVVYKGHIASMGINREVHCCLCGNTDESISHIFFVCSVAAEVWANLLKWQGIQRPPKGWSEEIRWVIINAKGKNAE</sequence>
<name>A0ABQ7VXR2_SOLTU</name>
<dbReference type="Proteomes" id="UP000826656">
    <property type="component" value="Unassembled WGS sequence"/>
</dbReference>
<dbReference type="InterPro" id="IPR026960">
    <property type="entry name" value="RVT-Znf"/>
</dbReference>
<organism evidence="2 3">
    <name type="scientific">Solanum tuberosum</name>
    <name type="common">Potato</name>
    <dbReference type="NCBI Taxonomy" id="4113"/>
    <lineage>
        <taxon>Eukaryota</taxon>
        <taxon>Viridiplantae</taxon>
        <taxon>Streptophyta</taxon>
        <taxon>Embryophyta</taxon>
        <taxon>Tracheophyta</taxon>
        <taxon>Spermatophyta</taxon>
        <taxon>Magnoliopsida</taxon>
        <taxon>eudicotyledons</taxon>
        <taxon>Gunneridae</taxon>
        <taxon>Pentapetalae</taxon>
        <taxon>asterids</taxon>
        <taxon>lamiids</taxon>
        <taxon>Solanales</taxon>
        <taxon>Solanaceae</taxon>
        <taxon>Solanoideae</taxon>
        <taxon>Solaneae</taxon>
        <taxon>Solanum</taxon>
    </lineage>
</organism>
<keyword evidence="3" id="KW-1185">Reference proteome</keyword>
<evidence type="ECO:0000313" key="2">
    <source>
        <dbReference type="EMBL" id="KAH0773292.1"/>
    </source>
</evidence>
<gene>
    <name evidence="2" type="ORF">KY290_010429</name>
</gene>